<keyword evidence="5 6" id="KW-0560">Oxidoreductase</keyword>
<keyword evidence="3" id="KW-0285">Flavoprotein</keyword>
<dbReference type="PANTHER" id="PTHR42784">
    <property type="entry name" value="PYRANOSE 2-OXIDASE"/>
    <property type="match status" value="1"/>
</dbReference>
<dbReference type="InterPro" id="IPR036188">
    <property type="entry name" value="FAD/NAD-bd_sf"/>
</dbReference>
<evidence type="ECO:0000256" key="1">
    <source>
        <dbReference type="ARBA" id="ARBA00001974"/>
    </source>
</evidence>
<dbReference type="Gene3D" id="3.50.50.60">
    <property type="entry name" value="FAD/NAD(P)-binding domain"/>
    <property type="match status" value="1"/>
</dbReference>
<reference evidence="6 7" key="1">
    <citation type="submission" date="2018-06" db="EMBL/GenBank/DDBJ databases">
        <authorList>
            <consortium name="Pathogen Informatics"/>
            <person name="Doyle S."/>
        </authorList>
    </citation>
    <scope>NUCLEOTIDE SEQUENCE [LARGE SCALE GENOMIC DNA]</scope>
    <source>
        <strain evidence="6 7">NCTC10702</strain>
    </source>
</reference>
<accession>A0A380EPX2</accession>
<proteinExistence type="inferred from homology"/>
<protein>
    <submittedName>
        <fullName evidence="6">Choline dehydrogenase</fullName>
        <ecNumber evidence="6">1.1.99.1</ecNumber>
    </submittedName>
</protein>
<evidence type="ECO:0000256" key="5">
    <source>
        <dbReference type="ARBA" id="ARBA00023002"/>
    </source>
</evidence>
<sequence>MSNKNKSYDYVIIGGGSAGSVLGNRLSEDKDKEVLVLEAGRSDYFWDLFIQMPAALMFPSGNKFTIGFIQQMKNHIWAVVK</sequence>
<dbReference type="Proteomes" id="UP000254116">
    <property type="component" value="Unassembled WGS sequence"/>
</dbReference>
<keyword evidence="4" id="KW-0274">FAD</keyword>
<organism evidence="6 7">
    <name type="scientific">Staphylococcus aureus</name>
    <dbReference type="NCBI Taxonomy" id="1280"/>
    <lineage>
        <taxon>Bacteria</taxon>
        <taxon>Bacillati</taxon>
        <taxon>Bacillota</taxon>
        <taxon>Bacilli</taxon>
        <taxon>Bacillales</taxon>
        <taxon>Staphylococcaceae</taxon>
        <taxon>Staphylococcus</taxon>
    </lineage>
</organism>
<evidence type="ECO:0000256" key="3">
    <source>
        <dbReference type="ARBA" id="ARBA00022630"/>
    </source>
</evidence>
<dbReference type="EC" id="1.1.99.1" evidence="6"/>
<name>A0A380EPX2_STAAU</name>
<comment type="similarity">
    <text evidence="2">Belongs to the GMC oxidoreductase family.</text>
</comment>
<dbReference type="GO" id="GO:0008812">
    <property type="term" value="F:choline dehydrogenase activity"/>
    <property type="evidence" value="ECO:0007669"/>
    <property type="project" value="UniProtKB-EC"/>
</dbReference>
<dbReference type="AlphaFoldDB" id="A0A380EPX2"/>
<dbReference type="SUPFAM" id="SSF51905">
    <property type="entry name" value="FAD/NAD(P)-binding domain"/>
    <property type="match status" value="1"/>
</dbReference>
<dbReference type="PANTHER" id="PTHR42784:SF1">
    <property type="entry name" value="PYRANOSE 2-OXIDASE"/>
    <property type="match status" value="1"/>
</dbReference>
<dbReference type="InterPro" id="IPR051473">
    <property type="entry name" value="P2Ox-like"/>
</dbReference>
<comment type="cofactor">
    <cofactor evidence="1">
        <name>FAD</name>
        <dbReference type="ChEBI" id="CHEBI:57692"/>
    </cofactor>
</comment>
<gene>
    <name evidence="6" type="primary">betA_5</name>
    <name evidence="6" type="ORF">NCTC10702_04044</name>
</gene>
<evidence type="ECO:0000313" key="7">
    <source>
        <dbReference type="Proteomes" id="UP000254116"/>
    </source>
</evidence>
<evidence type="ECO:0000256" key="2">
    <source>
        <dbReference type="ARBA" id="ARBA00010790"/>
    </source>
</evidence>
<dbReference type="EMBL" id="UHBY01000003">
    <property type="protein sequence ID" value="SUL38024.1"/>
    <property type="molecule type" value="Genomic_DNA"/>
</dbReference>
<evidence type="ECO:0000256" key="4">
    <source>
        <dbReference type="ARBA" id="ARBA00022827"/>
    </source>
</evidence>
<evidence type="ECO:0000313" key="6">
    <source>
        <dbReference type="EMBL" id="SUL38024.1"/>
    </source>
</evidence>